<proteinExistence type="predicted"/>
<dbReference type="EMBL" id="CM055095">
    <property type="protein sequence ID" value="KAJ7559585.1"/>
    <property type="molecule type" value="Genomic_DNA"/>
</dbReference>
<protein>
    <submittedName>
        <fullName evidence="1">Uncharacterized protein</fullName>
    </submittedName>
</protein>
<name>A0ACC2DZJ7_DIPCM</name>
<gene>
    <name evidence="1" type="ORF">O6H91_04G092100</name>
</gene>
<comment type="caution">
    <text evidence="1">The sequence shown here is derived from an EMBL/GenBank/DDBJ whole genome shotgun (WGS) entry which is preliminary data.</text>
</comment>
<evidence type="ECO:0000313" key="1">
    <source>
        <dbReference type="EMBL" id="KAJ7559585.1"/>
    </source>
</evidence>
<reference evidence="2" key="1">
    <citation type="journal article" date="2024" name="Proc. Natl. Acad. Sci. U.S.A.">
        <title>Extraordinary preservation of gene collinearity over three hundred million years revealed in homosporous lycophytes.</title>
        <authorList>
            <person name="Li C."/>
            <person name="Wickell D."/>
            <person name="Kuo L.Y."/>
            <person name="Chen X."/>
            <person name="Nie B."/>
            <person name="Liao X."/>
            <person name="Peng D."/>
            <person name="Ji J."/>
            <person name="Jenkins J."/>
            <person name="Williams M."/>
            <person name="Shu S."/>
            <person name="Plott C."/>
            <person name="Barry K."/>
            <person name="Rajasekar S."/>
            <person name="Grimwood J."/>
            <person name="Han X."/>
            <person name="Sun S."/>
            <person name="Hou Z."/>
            <person name="He W."/>
            <person name="Dai G."/>
            <person name="Sun C."/>
            <person name="Schmutz J."/>
            <person name="Leebens-Mack J.H."/>
            <person name="Li F.W."/>
            <person name="Wang L."/>
        </authorList>
    </citation>
    <scope>NUCLEOTIDE SEQUENCE [LARGE SCALE GENOMIC DNA]</scope>
    <source>
        <strain evidence="2">cv. PW_Plant_1</strain>
    </source>
</reference>
<dbReference type="Proteomes" id="UP001162992">
    <property type="component" value="Chromosome 4"/>
</dbReference>
<organism evidence="1 2">
    <name type="scientific">Diphasiastrum complanatum</name>
    <name type="common">Issler's clubmoss</name>
    <name type="synonym">Lycopodium complanatum</name>
    <dbReference type="NCBI Taxonomy" id="34168"/>
    <lineage>
        <taxon>Eukaryota</taxon>
        <taxon>Viridiplantae</taxon>
        <taxon>Streptophyta</taxon>
        <taxon>Embryophyta</taxon>
        <taxon>Tracheophyta</taxon>
        <taxon>Lycopodiopsida</taxon>
        <taxon>Lycopodiales</taxon>
        <taxon>Lycopodiaceae</taxon>
        <taxon>Lycopodioideae</taxon>
        <taxon>Diphasiastrum</taxon>
    </lineage>
</organism>
<sequence length="1612" mass="180530">MDTGSLAPENRRKLLLGEFVEVRQKEKGLRGSWHPGVIVKVWLGRRSVEYNELLSKDGIHRLRECIPVPIGVEGAILNSQHISRLPALKERGLIRPRPPPCTEMPRKSWRKGIWMDAFYNDAWWEGILMEDVLQTTDDSQVRVFFPDEGDEAQIPLTELRVLQEWDDTTSFWSIKGYTLPGLTGEESLLTSEPHSEVKESEGCGSSLRTRSTLGSQFHAEQHNSQKVSIPSRSSYMSGATAGMVDRKENQTNCTSILKKTSSPLLESSAYEFVEKEETLADWIKTAKQKALEGKVLATDHYTFSDDVAMGGINMNQGSARKTTADTEKAANNQETCMKGVHSNIEGKKNDSKRKRFDPQNGKARKWHLDKSCSNYPTSRDIIREANNRARQTLQEAGWKIHLGPHNGKRRISHYRSPEGGRYISLHAACTEWIRLHGSGIDSKSLGRNGILQILNGYILPNDRDLLQEANNRANQTLEEAGWKVCPRLRNGKMKVAYYMSPNGVRYYSLFAACTEWKRVHGSGIDSKLLEENGVLQILSVHKFMQEEPCNSKKKVLKVSHKPVTLTRSRFLRSSSKIHESSQTGISSPLLYRQNVTGSLETLIHQKKTRPGKLSLTSKGDHVESSFKRKRSWQHSYESTEPRSRIRKSSKRVKIMPCRNVTERRSRKRKHNVLEETPTEIVKVKRRRRASEITKAMQSFNRSYARSGRRRGLEVLLSAPGRGRAEDGSVVGISKRTIISWLIDMGVIAENEKVRYLSRKDKHVMMEGQVTRDGVLCECCKMVLTLSSFEAHAGSKLHRPCANIFLADGRSLSECQMQALKIKDETMSPSKAIGEANRGDCDGSDDTCGVCGDGGKLICCDHCPSTFHLNCVQVENVPEGDWYCPHCRCAVCGGSQFTNRDSFDEMSVLYCDQCAHEYHVTCLNARGMPKMDKCPENIWFCGNACDKIFEGLRGLVGITNALEDGFSWTLLRSVEDDRLSTTENSLEVIAEHNSKLALALSVMQECFRPMIDPRTQIEMISHILYNRGSELKRLNFGRFYTLILERGDELISVASIRVHGARLAEMPLIGTRFQYRRQGMCRRLMNALEKMLQNLKVEILVLPAVPELLETWTNAFGFQSMVSSERLEFVNSSIVAFPGTTLLRKSLSNLPSARHYSDVPCNGLQALPTHCNTYEGKRKRGRPAKRHRKNHVAVITKRIFGDKQVSGIESEAYVNVQAETLESSKGVVMPTYNQGRIFETKDDLDVKLSSQNGNLDGPSFAAENLNVFSVAPEKVNHQIFEVMEKGNSKQEPKLSEDNHGSNNQEEKGISRGKNKDDLNLGRKLSHGLVKLSCQLAGGVLEMPVDSVKRDTEMHFDLSMSPIQDQYLYNKTRATRHRDKQSKIQLNKTGGQGCEGVPDGNLLSKNSENSELPNNDVSTAIHSSASNSITCRVTDVPTSLHYSSQDTVLGEQACLTGMKTLRSGRMLLRSSLNGSETVSSENELRAVSRTNGSVMLRLKIGGKPLRQRSNGKKLQKQKGLVDSILGQTERASLSKFEECKHQDTETATCQPLLLQKLKAATVTPLCPFPISTSTDFMMAMEITQTDSIFSGTGTPEGNPPSSLSPNEHPLLVPL</sequence>
<keyword evidence="2" id="KW-1185">Reference proteome</keyword>
<evidence type="ECO:0000313" key="2">
    <source>
        <dbReference type="Proteomes" id="UP001162992"/>
    </source>
</evidence>
<accession>A0ACC2DZJ7</accession>